<gene>
    <name evidence="2" type="ORF">PSAL00342_LOCUS1681</name>
</gene>
<feature type="region of interest" description="Disordered" evidence="1">
    <location>
        <begin position="1"/>
        <end position="176"/>
    </location>
</feature>
<feature type="compositionally biased region" description="Basic and acidic residues" evidence="1">
    <location>
        <begin position="14"/>
        <end position="35"/>
    </location>
</feature>
<proteinExistence type="predicted"/>
<dbReference type="AlphaFoldDB" id="A0A7S3UA17"/>
<feature type="compositionally biased region" description="Acidic residues" evidence="1">
    <location>
        <begin position="91"/>
        <end position="103"/>
    </location>
</feature>
<evidence type="ECO:0000256" key="1">
    <source>
        <dbReference type="SAM" id="MobiDB-lite"/>
    </source>
</evidence>
<feature type="compositionally biased region" description="Basic and acidic residues" evidence="1">
    <location>
        <begin position="62"/>
        <end position="90"/>
    </location>
</feature>
<reference evidence="2" key="1">
    <citation type="submission" date="2021-01" db="EMBL/GenBank/DDBJ databases">
        <authorList>
            <person name="Corre E."/>
            <person name="Pelletier E."/>
            <person name="Niang G."/>
            <person name="Scheremetjew M."/>
            <person name="Finn R."/>
            <person name="Kale V."/>
            <person name="Holt S."/>
            <person name="Cochrane G."/>
            <person name="Meng A."/>
            <person name="Brown T."/>
            <person name="Cohen L."/>
        </authorList>
    </citation>
    <scope>NUCLEOTIDE SEQUENCE</scope>
    <source>
        <strain evidence="2">CCMP1897</strain>
    </source>
</reference>
<feature type="compositionally biased region" description="Basic and acidic residues" evidence="1">
    <location>
        <begin position="104"/>
        <end position="122"/>
    </location>
</feature>
<feature type="compositionally biased region" description="Acidic residues" evidence="1">
    <location>
        <begin position="151"/>
        <end position="160"/>
    </location>
</feature>
<evidence type="ECO:0000313" key="2">
    <source>
        <dbReference type="EMBL" id="CAE0607864.1"/>
    </source>
</evidence>
<sequence>MARPRQPSAGMYEDVAKESTKGRKRKVDEAAHEDAWVDPSRTNGEAMEQRPPEGAANDEAMEDFRREIQLVEAMTDREAQRGETAEAERLAEEEEDDTSEDKELEERFVQEQLVDKVKELQQRRMKVPKRKQEAAPRTSEKQQEWSHGISDEDTESEEESSLLFDWRAKSLQQAKE</sequence>
<dbReference type="EMBL" id="HBIS01001892">
    <property type="protein sequence ID" value="CAE0607864.1"/>
    <property type="molecule type" value="Transcribed_RNA"/>
</dbReference>
<protein>
    <submittedName>
        <fullName evidence="2">Uncharacterized protein</fullName>
    </submittedName>
</protein>
<name>A0A7S3UA17_9CHLO</name>
<organism evidence="2">
    <name type="scientific">Picocystis salinarum</name>
    <dbReference type="NCBI Taxonomy" id="88271"/>
    <lineage>
        <taxon>Eukaryota</taxon>
        <taxon>Viridiplantae</taxon>
        <taxon>Chlorophyta</taxon>
        <taxon>Picocystophyceae</taxon>
        <taxon>Picocystales</taxon>
        <taxon>Picocystaceae</taxon>
        <taxon>Picocystis</taxon>
    </lineage>
</organism>
<accession>A0A7S3UA17</accession>
<feature type="compositionally biased region" description="Basic and acidic residues" evidence="1">
    <location>
        <begin position="130"/>
        <end position="144"/>
    </location>
</feature>